<organism evidence="1 2">
    <name type="scientific">Acaulospora colombiana</name>
    <dbReference type="NCBI Taxonomy" id="27376"/>
    <lineage>
        <taxon>Eukaryota</taxon>
        <taxon>Fungi</taxon>
        <taxon>Fungi incertae sedis</taxon>
        <taxon>Mucoromycota</taxon>
        <taxon>Glomeromycotina</taxon>
        <taxon>Glomeromycetes</taxon>
        <taxon>Diversisporales</taxon>
        <taxon>Acaulosporaceae</taxon>
        <taxon>Acaulospora</taxon>
    </lineage>
</organism>
<evidence type="ECO:0000313" key="2">
    <source>
        <dbReference type="Proteomes" id="UP000789525"/>
    </source>
</evidence>
<sequence length="756" mass="84841">MSVKPPEEEELQIERKYLKEKKIGEGTYAKVYKGTERETGRAVAIKKIKLVQTEIGFQGIEISAVREVKVLRELRHPNIIELIDIYSHQTNLQLVLEYLDSDLEMIIKDKSLVFMSADTKSWMLMTLRGLDHCHRNWILHRDMKPNNLLVGKDGQLKIADFGLARDFSDPHVKNMSPRVVTRWYRAPELFFIPSQYSYAVDIWSVGCIFAELMLRTPYLPGETDLGQLETIFQALGTPTEEDWPGFSELSKNVRFQKFPRPPLKQLFTAAGNDAIDLLEKLLTYDPNKRITTREALNHPYFRNKPRPTPPERLPKQEKKPSEQEVNSNQLPTTRLEPKDPGKNKRKAQDLSGEGAYVWDPEGNKYMDFLCAYSAVNQGHCHPKIVKALCDQAHKLCLSSRAFYNDVFGRYAKYYFGYDMVLPMNTGAEAVETGIKLARKWGYMKKGIPENKAIIISCSNNFHGRTLTIISMSSDPDARGGFGPYMPNVGSVCPVSKRVVNYGSVSDLEDALKAHGPHVAGFLVEPIQGEAGIYVPEDGYLKKCYDLCKKYNVLLIADEIQTGLARTGKMLCQEHDGIKADITLLGKALSGGVYPVSAVLANRDIMLCIKPGEHGSTYGGNPLGCAVAIAALQVIKEENMVERSAILGEKFRQALRKIKSPLILAARGRGLLNAIVIDETKTDKTAWQLCLLLKSRGLLAKPTHINIIRLAPSLNITEDELMKGVKIIEDALKDIANMKAEDIPGYKEDLELTSRVT</sequence>
<dbReference type="Proteomes" id="UP000789525">
    <property type="component" value="Unassembled WGS sequence"/>
</dbReference>
<reference evidence="1" key="1">
    <citation type="submission" date="2021-06" db="EMBL/GenBank/DDBJ databases">
        <authorList>
            <person name="Kallberg Y."/>
            <person name="Tangrot J."/>
            <person name="Rosling A."/>
        </authorList>
    </citation>
    <scope>NUCLEOTIDE SEQUENCE</scope>
    <source>
        <strain evidence="1">CL356</strain>
    </source>
</reference>
<proteinExistence type="predicted"/>
<gene>
    <name evidence="1" type="ORF">ACOLOM_LOCUS4323</name>
</gene>
<protein>
    <submittedName>
        <fullName evidence="1">3874_t:CDS:1</fullName>
    </submittedName>
</protein>
<comment type="caution">
    <text evidence="1">The sequence shown here is derived from an EMBL/GenBank/DDBJ whole genome shotgun (WGS) entry which is preliminary data.</text>
</comment>
<dbReference type="EMBL" id="CAJVPT010007087">
    <property type="protein sequence ID" value="CAG8537287.1"/>
    <property type="molecule type" value="Genomic_DNA"/>
</dbReference>
<keyword evidence="2" id="KW-1185">Reference proteome</keyword>
<accession>A0ACA9LLY9</accession>
<name>A0ACA9LLY9_9GLOM</name>
<evidence type="ECO:0000313" key="1">
    <source>
        <dbReference type="EMBL" id="CAG8537287.1"/>
    </source>
</evidence>